<gene>
    <name evidence="2" type="ORF">AULFYP135_00748</name>
</gene>
<proteinExistence type="predicted"/>
<evidence type="ECO:0000313" key="2">
    <source>
        <dbReference type="EMBL" id="VYS88006.1"/>
    </source>
</evidence>
<keyword evidence="1" id="KW-0812">Transmembrane</keyword>
<feature type="transmembrane region" description="Helical" evidence="1">
    <location>
        <begin position="19"/>
        <end position="38"/>
    </location>
</feature>
<dbReference type="EMBL" id="CACRSL010000003">
    <property type="protein sequence ID" value="VYS88006.1"/>
    <property type="molecule type" value="Genomic_DNA"/>
</dbReference>
<evidence type="ECO:0008006" key="3">
    <source>
        <dbReference type="Google" id="ProtNLM"/>
    </source>
</evidence>
<keyword evidence="1" id="KW-0472">Membrane</keyword>
<feature type="transmembrane region" description="Helical" evidence="1">
    <location>
        <begin position="44"/>
        <end position="65"/>
    </location>
</feature>
<dbReference type="AlphaFoldDB" id="A0A6N2S4D6"/>
<keyword evidence="1" id="KW-1133">Transmembrane helix</keyword>
<protein>
    <recommendedName>
        <fullName evidence="3">Bacterial Pleckstrin homology domain-containing protein</fullName>
    </recommendedName>
</protein>
<evidence type="ECO:0000256" key="1">
    <source>
        <dbReference type="SAM" id="Phobius"/>
    </source>
</evidence>
<sequence length="173" mass="19419">MQEVFVETLVAKKPTKKDALLRGAVVVGMLVLGAPSYIMASFNLYFTVIGAVVCAGLLYCIYYFWTALNLEFEYILTGSEMDVDRISAHRSCKHLLTVDCKDIAAMGRYQPGLEGDRKPLFYCADPQEGAWYFVTQEGQMVVFTPDAKLLEGMRVSLPRQVVNEVFIKGRNLL</sequence>
<name>A0A6N2S4D6_9FIRM</name>
<organism evidence="2">
    <name type="scientific">uncultured Anaerotruncus sp</name>
    <dbReference type="NCBI Taxonomy" id="905011"/>
    <lineage>
        <taxon>Bacteria</taxon>
        <taxon>Bacillati</taxon>
        <taxon>Bacillota</taxon>
        <taxon>Clostridia</taxon>
        <taxon>Eubacteriales</taxon>
        <taxon>Oscillospiraceae</taxon>
        <taxon>Anaerotruncus</taxon>
        <taxon>environmental samples</taxon>
    </lineage>
</organism>
<accession>A0A6N2S4D6</accession>
<reference evidence="2" key="1">
    <citation type="submission" date="2019-11" db="EMBL/GenBank/DDBJ databases">
        <authorList>
            <person name="Feng L."/>
        </authorList>
    </citation>
    <scope>NUCLEOTIDE SEQUENCE</scope>
    <source>
        <strain evidence="2">AundefinedLFYP135</strain>
    </source>
</reference>